<comment type="subunit">
    <text evidence="4 6">Part of the 50S ribosomal subunit.</text>
</comment>
<comment type="caution">
    <text evidence="8">The sequence shown here is derived from an EMBL/GenBank/DDBJ whole genome shotgun (WGS) entry which is preliminary data.</text>
</comment>
<evidence type="ECO:0000256" key="1">
    <source>
        <dbReference type="ARBA" id="ARBA00009451"/>
    </source>
</evidence>
<evidence type="ECO:0000256" key="3">
    <source>
        <dbReference type="ARBA" id="ARBA00023274"/>
    </source>
</evidence>
<name>A0A523BFP6_9CREN</name>
<evidence type="ECO:0000256" key="5">
    <source>
        <dbReference type="RuleBase" id="RU004005"/>
    </source>
</evidence>
<reference evidence="8 9" key="1">
    <citation type="journal article" date="2019" name="Nat. Microbiol.">
        <title>Expanding anaerobic alkane metabolism in the domain of Archaea.</title>
        <authorList>
            <person name="Wang Y."/>
            <person name="Wegener G."/>
            <person name="Hou J."/>
            <person name="Wang F."/>
            <person name="Xiao X."/>
        </authorList>
    </citation>
    <scope>NUCLEOTIDE SEQUENCE [LARGE SCALE GENOMIC DNA]</scope>
    <source>
        <strain evidence="8">WYZ-LMO10</strain>
    </source>
</reference>
<keyword evidence="4 6" id="KW-0699">rRNA-binding</keyword>
<keyword evidence="3 4" id="KW-0687">Ribonucleoprotein</keyword>
<dbReference type="Pfam" id="PF00237">
    <property type="entry name" value="Ribosomal_L22"/>
    <property type="match status" value="1"/>
</dbReference>
<dbReference type="NCBIfam" id="TIGR01038">
    <property type="entry name" value="uL22_arch_euk"/>
    <property type="match status" value="1"/>
</dbReference>
<dbReference type="CDD" id="cd00336">
    <property type="entry name" value="Ribosomal_L22"/>
    <property type="match status" value="1"/>
</dbReference>
<dbReference type="InterPro" id="IPR057265">
    <property type="entry name" value="Ribosomal_uL22_arc-type"/>
</dbReference>
<dbReference type="InterPro" id="IPR036394">
    <property type="entry name" value="Ribosomal_uL22_sf"/>
</dbReference>
<dbReference type="AlphaFoldDB" id="A0A523BFP6"/>
<dbReference type="PANTHER" id="PTHR11593:SF10">
    <property type="entry name" value="60S RIBOSOMAL PROTEIN L17"/>
    <property type="match status" value="1"/>
</dbReference>
<dbReference type="GO" id="GO:0019843">
    <property type="term" value="F:rRNA binding"/>
    <property type="evidence" value="ECO:0007669"/>
    <property type="project" value="UniProtKB-UniRule"/>
</dbReference>
<keyword evidence="7" id="KW-0175">Coiled coil</keyword>
<dbReference type="SUPFAM" id="SSF54843">
    <property type="entry name" value="Ribosomal protein L22"/>
    <property type="match status" value="1"/>
</dbReference>
<dbReference type="Gene3D" id="3.90.470.10">
    <property type="entry name" value="Ribosomal protein L22/L17"/>
    <property type="match status" value="1"/>
</dbReference>
<evidence type="ECO:0000256" key="6">
    <source>
        <dbReference type="RuleBase" id="RU004007"/>
    </source>
</evidence>
<evidence type="ECO:0000256" key="4">
    <source>
        <dbReference type="HAMAP-Rule" id="MF_01331"/>
    </source>
</evidence>
<sequence>MPEWGYSTLEYDPDKMARASGRDLRISPKEAREICNAIRHMRLDEAIEYLKRVIEKKEAVPYRRFKSNVPHHSEVANRFGIPSGRYPVKACSEILKVLENAKANAENKGLDIESLRIRHACAQAAMKIRNYIPRAFGRATPFFHPLTHIEIVVEEVGA</sequence>
<evidence type="ECO:0000313" key="9">
    <source>
        <dbReference type="Proteomes" id="UP000315399"/>
    </source>
</evidence>
<dbReference type="GO" id="GO:0022625">
    <property type="term" value="C:cytosolic large ribosomal subunit"/>
    <property type="evidence" value="ECO:0007669"/>
    <property type="project" value="UniProtKB-UniRule"/>
</dbReference>
<dbReference type="HAMAP" id="MF_01331_A">
    <property type="entry name" value="Ribosomal_uL22_A"/>
    <property type="match status" value="1"/>
</dbReference>
<protein>
    <recommendedName>
        <fullName evidence="4">Large ribosomal subunit protein uL22</fullName>
    </recommendedName>
</protein>
<dbReference type="PANTHER" id="PTHR11593">
    <property type="entry name" value="60S RIBOSOMAL PROTEIN L17"/>
    <property type="match status" value="1"/>
</dbReference>
<dbReference type="InterPro" id="IPR001063">
    <property type="entry name" value="Ribosomal_uL22"/>
</dbReference>
<dbReference type="Proteomes" id="UP000315399">
    <property type="component" value="Unassembled WGS sequence"/>
</dbReference>
<feature type="coiled-coil region" evidence="7">
    <location>
        <begin position="88"/>
        <end position="118"/>
    </location>
</feature>
<gene>
    <name evidence="4" type="primary">rpl22</name>
    <name evidence="8" type="ORF">DSO08_01520</name>
</gene>
<dbReference type="InterPro" id="IPR005721">
    <property type="entry name" value="Ribosomal_uL22_euk/arc"/>
</dbReference>
<accession>A0A523BFP6</accession>
<dbReference type="PROSITE" id="PS00464">
    <property type="entry name" value="RIBOSOMAL_L22"/>
    <property type="match status" value="1"/>
</dbReference>
<evidence type="ECO:0000256" key="7">
    <source>
        <dbReference type="SAM" id="Coils"/>
    </source>
</evidence>
<keyword evidence="4 6" id="KW-0694">RNA-binding</keyword>
<comment type="function">
    <text evidence="4">The globular domain of the protein is located near the polypeptide exit tunnel on the outside of the subunit, while an extended beta-hairpin is found that lines the wall of the exit tunnel in the center of the 70S ribosome.</text>
</comment>
<dbReference type="NCBIfam" id="NF003260">
    <property type="entry name" value="PRK04223.1"/>
    <property type="match status" value="1"/>
</dbReference>
<evidence type="ECO:0000256" key="2">
    <source>
        <dbReference type="ARBA" id="ARBA00022980"/>
    </source>
</evidence>
<comment type="function">
    <text evidence="4 6">This protein binds specifically to 23S rRNA. It makes multiple contacts with different domains of the 23S rRNA in the assembled 50S subunit and ribosome.</text>
</comment>
<evidence type="ECO:0000313" key="8">
    <source>
        <dbReference type="EMBL" id="TDA39767.1"/>
    </source>
</evidence>
<dbReference type="InterPro" id="IPR018260">
    <property type="entry name" value="Ribosomal_uL22_CS"/>
</dbReference>
<dbReference type="EMBL" id="QNVH01000007">
    <property type="protein sequence ID" value="TDA39767.1"/>
    <property type="molecule type" value="Genomic_DNA"/>
</dbReference>
<dbReference type="GO" id="GO:0002181">
    <property type="term" value="P:cytoplasmic translation"/>
    <property type="evidence" value="ECO:0007669"/>
    <property type="project" value="TreeGrafter"/>
</dbReference>
<comment type="similarity">
    <text evidence="1 4 5">Belongs to the universal ribosomal protein uL22 family.</text>
</comment>
<keyword evidence="2 4" id="KW-0689">Ribosomal protein</keyword>
<proteinExistence type="inferred from homology"/>
<organism evidence="8 9">
    <name type="scientific">Thermoproteota archaeon</name>
    <dbReference type="NCBI Taxonomy" id="2056631"/>
    <lineage>
        <taxon>Archaea</taxon>
        <taxon>Thermoproteota</taxon>
    </lineage>
</organism>
<dbReference type="GO" id="GO:0003735">
    <property type="term" value="F:structural constituent of ribosome"/>
    <property type="evidence" value="ECO:0007669"/>
    <property type="project" value="UniProtKB-UniRule"/>
</dbReference>